<evidence type="ECO:0000256" key="5">
    <source>
        <dbReference type="ARBA" id="ARBA00022833"/>
    </source>
</evidence>
<feature type="binding site" evidence="8">
    <location>
        <position position="310"/>
    </location>
    <ligand>
        <name>Zn(2+)</name>
        <dbReference type="ChEBI" id="CHEBI:29105"/>
        <label>2</label>
    </ligand>
</feature>
<feature type="binding site" evidence="8">
    <location>
        <position position="134"/>
    </location>
    <ligand>
        <name>Mg(2+)</name>
        <dbReference type="ChEBI" id="CHEBI:18420"/>
    </ligand>
</feature>
<dbReference type="AlphaFoldDB" id="A0A2R3MTL5"/>
<evidence type="ECO:0000256" key="8">
    <source>
        <dbReference type="PIRSR" id="PIRSR601952-2"/>
    </source>
</evidence>
<evidence type="ECO:0000256" key="4">
    <source>
        <dbReference type="ARBA" id="ARBA00022801"/>
    </source>
</evidence>
<feature type="active site" description="Phosphoserine intermediate" evidence="7">
    <location>
        <position position="81"/>
    </location>
</feature>
<evidence type="ECO:0000256" key="9">
    <source>
        <dbReference type="RuleBase" id="RU003946"/>
    </source>
</evidence>
<feature type="binding site" evidence="8">
    <location>
        <position position="32"/>
    </location>
    <ligand>
        <name>Mg(2+)</name>
        <dbReference type="ChEBI" id="CHEBI:18420"/>
    </ligand>
</feature>
<dbReference type="Gene3D" id="3.40.720.10">
    <property type="entry name" value="Alkaline Phosphatase, subunit A"/>
    <property type="match status" value="1"/>
</dbReference>
<feature type="binding site" evidence="8">
    <location>
        <position position="261"/>
    </location>
    <ligand>
        <name>Mg(2+)</name>
        <dbReference type="ChEBI" id="CHEBI:18420"/>
    </ligand>
</feature>
<feature type="binding site" evidence="8">
    <location>
        <position position="266"/>
    </location>
    <ligand>
        <name>Zn(2+)</name>
        <dbReference type="ChEBI" id="CHEBI:29105"/>
        <label>2</label>
    </ligand>
</feature>
<dbReference type="SMART" id="SM00098">
    <property type="entry name" value="alkPPc"/>
    <property type="match status" value="1"/>
</dbReference>
<feature type="binding site" evidence="8">
    <location>
        <position position="32"/>
    </location>
    <ligand>
        <name>Zn(2+)</name>
        <dbReference type="ChEBI" id="CHEBI:29105"/>
        <label>2</label>
    </ligand>
</feature>
<feature type="binding site" evidence="8">
    <location>
        <position position="270"/>
    </location>
    <ligand>
        <name>Zn(2+)</name>
        <dbReference type="ChEBI" id="CHEBI:29105"/>
        <label>2</label>
    </ligand>
</feature>
<dbReference type="CDD" id="cd16012">
    <property type="entry name" value="ALP"/>
    <property type="match status" value="1"/>
</dbReference>
<name>A0A2R3MTL5_9BACE</name>
<feature type="binding site" evidence="8">
    <location>
        <position position="132"/>
    </location>
    <ligand>
        <name>Mg(2+)</name>
        <dbReference type="ChEBI" id="CHEBI:18420"/>
    </ligand>
</feature>
<feature type="binding site" evidence="8">
    <location>
        <position position="309"/>
    </location>
    <ligand>
        <name>Zn(2+)</name>
        <dbReference type="ChEBI" id="CHEBI:29105"/>
        <label>2</label>
    </ligand>
</feature>
<dbReference type="InterPro" id="IPR001952">
    <property type="entry name" value="Alkaline_phosphatase"/>
</dbReference>
<keyword evidence="2" id="KW-0597">Phosphoprotein</keyword>
<reference evidence="10 11" key="1">
    <citation type="submission" date="2019-03" db="EMBL/GenBank/DDBJ databases">
        <title>Genomic Encyclopedia of Type Strains, Phase IV (KMG-IV): sequencing the most valuable type-strain genomes for metagenomic binning, comparative biology and taxonomic classification.</title>
        <authorList>
            <person name="Goeker M."/>
        </authorList>
    </citation>
    <scope>NUCLEOTIDE SEQUENCE [LARGE SCALE GENOMIC DNA]</scope>
    <source>
        <strain evidence="10 11">DSM 23917</strain>
    </source>
</reference>
<dbReference type="SUPFAM" id="SSF53649">
    <property type="entry name" value="Alkaline phosphatase-like"/>
    <property type="match status" value="1"/>
</dbReference>
<dbReference type="PANTHER" id="PTHR11596">
    <property type="entry name" value="ALKALINE PHOSPHATASE"/>
    <property type="match status" value="1"/>
</dbReference>
<evidence type="ECO:0000256" key="1">
    <source>
        <dbReference type="ARBA" id="ARBA00005984"/>
    </source>
</evidence>
<gene>
    <name evidence="10" type="ORF">EV202_11554</name>
</gene>
<dbReference type="GO" id="GO:0004035">
    <property type="term" value="F:alkaline phosphatase activity"/>
    <property type="evidence" value="ECO:0007669"/>
    <property type="project" value="TreeGrafter"/>
</dbReference>
<proteinExistence type="inferred from homology"/>
<dbReference type="GeneID" id="94548949"/>
<comment type="similarity">
    <text evidence="1 9">Belongs to the alkaline phosphatase family.</text>
</comment>
<accession>A0A2R3MTL5</accession>
<dbReference type="InterPro" id="IPR018299">
    <property type="entry name" value="Alkaline_phosphatase_AS"/>
</dbReference>
<dbReference type="PRINTS" id="PR00113">
    <property type="entry name" value="ALKPHPHTASE"/>
</dbReference>
<dbReference type="PANTHER" id="PTHR11596:SF5">
    <property type="entry name" value="ALKALINE PHOSPHATASE"/>
    <property type="match status" value="1"/>
</dbReference>
<feature type="binding site" evidence="8">
    <location>
        <position position="429"/>
    </location>
    <ligand>
        <name>Zn(2+)</name>
        <dbReference type="ChEBI" id="CHEBI:29105"/>
        <label>2</label>
    </ligand>
</feature>
<comment type="cofactor">
    <cofactor evidence="8">
        <name>Mg(2+)</name>
        <dbReference type="ChEBI" id="CHEBI:18420"/>
    </cofactor>
    <text evidence="8">Binds 1 Mg(2+) ion.</text>
</comment>
<keyword evidence="6 8" id="KW-0460">Magnesium</keyword>
<evidence type="ECO:0000313" key="10">
    <source>
        <dbReference type="EMBL" id="TCO90774.1"/>
    </source>
</evidence>
<dbReference type="KEGG" id="bhf:C3V43_11030"/>
<dbReference type="Proteomes" id="UP000295600">
    <property type="component" value="Unassembled WGS sequence"/>
</dbReference>
<comment type="cofactor">
    <cofactor evidence="8">
        <name>Zn(2+)</name>
        <dbReference type="ChEBI" id="CHEBI:29105"/>
    </cofactor>
    <text evidence="8">Binds 2 Zn(2+) ions.</text>
</comment>
<evidence type="ECO:0000256" key="7">
    <source>
        <dbReference type="PIRSR" id="PIRSR601952-1"/>
    </source>
</evidence>
<dbReference type="InterPro" id="IPR017850">
    <property type="entry name" value="Alkaline_phosphatase_core_sf"/>
</dbReference>
<comment type="caution">
    <text evidence="10">The sequence shown here is derived from an EMBL/GenBank/DDBJ whole genome shotgun (WGS) entry which is preliminary data.</text>
</comment>
<keyword evidence="5 8" id="KW-0862">Zinc</keyword>
<evidence type="ECO:0000256" key="6">
    <source>
        <dbReference type="ARBA" id="ARBA00022842"/>
    </source>
</evidence>
<dbReference type="PROSITE" id="PS00123">
    <property type="entry name" value="ALKALINE_PHOSPHATASE"/>
    <property type="match status" value="1"/>
</dbReference>
<dbReference type="RefSeq" id="WP_106069854.1">
    <property type="nucleotide sequence ID" value="NZ_CP027234.1"/>
</dbReference>
<evidence type="ECO:0000256" key="2">
    <source>
        <dbReference type="ARBA" id="ARBA00022553"/>
    </source>
</evidence>
<dbReference type="Gene3D" id="1.10.60.40">
    <property type="match status" value="1"/>
</dbReference>
<dbReference type="EMBL" id="SLXB01000015">
    <property type="protein sequence ID" value="TCO90774.1"/>
    <property type="molecule type" value="Genomic_DNA"/>
</dbReference>
<evidence type="ECO:0000256" key="3">
    <source>
        <dbReference type="ARBA" id="ARBA00022723"/>
    </source>
</evidence>
<dbReference type="GO" id="GO:0046872">
    <property type="term" value="F:metal ion binding"/>
    <property type="evidence" value="ECO:0007669"/>
    <property type="project" value="UniProtKB-KW"/>
</dbReference>
<dbReference type="Pfam" id="PF00245">
    <property type="entry name" value="Alk_phosphatase"/>
    <property type="match status" value="2"/>
</dbReference>
<protein>
    <submittedName>
        <fullName evidence="10">Alkaline phosphatase</fullName>
    </submittedName>
</protein>
<sequence length="466" mass="51233">MRRLMYVLLFALLTSGMTYAQQAKYVFYFIGDGMGVNQVNGTEMYLAEQEGRIGIKPLLFTTFPVSGVVTTFSATNSVTDSSAAGTALSTGEKTYNGAIGLDDDKSVLQTVAEKAKKAGRKVGVTTSVSVDHATPAAFYAHQPNRSMYYEIALDLPKAGFDFYAGGGFLKPTTTADKKEAPSIFPIFEENGYTIARGLDEYKSKAAQADKMILIQKEGAEPSCLPYAIDRKEGDLTLAEITESAISFLTKGKDKGFFLMVEGGKIDWACHSNDPATTFNEVVDMDNAVRVAYDFYKKHPKETLIVITADHETGGLGLGTAKYELQLKSLANQKESQEVLSRSITDLRKMNRPVGWEEVKSLLTKKMGFWKELPLTWAQEKMLRDEYEESFVKKHVVFEQSLYSKTEPLAAAARKVMSQIAMVGWTSGNHTAGYVPVYAIGAGSNLFMGKMDNTEIPKRIAKAGGYK</sequence>
<organism evidence="10 11">
    <name type="scientific">Prevotella heparinolytica</name>
    <dbReference type="NCBI Taxonomy" id="28113"/>
    <lineage>
        <taxon>Bacteria</taxon>
        <taxon>Pseudomonadati</taxon>
        <taxon>Bacteroidota</taxon>
        <taxon>Bacteroidia</taxon>
        <taxon>Bacteroidales</taxon>
        <taxon>Bacteroidaceae</taxon>
        <taxon>Bacteroides</taxon>
    </lineage>
</organism>
<keyword evidence="3 8" id="KW-0479">Metal-binding</keyword>
<keyword evidence="4" id="KW-0378">Hydrolase</keyword>
<evidence type="ECO:0000313" key="11">
    <source>
        <dbReference type="Proteomes" id="UP000295600"/>
    </source>
</evidence>